<dbReference type="PANTHER" id="PTHR11941:SF75">
    <property type="entry name" value="ENOYL-COA HYDRATASE_ISOMERASE FAMILY PROTEIN"/>
    <property type="match status" value="1"/>
</dbReference>
<dbReference type="GO" id="GO:0006635">
    <property type="term" value="P:fatty acid beta-oxidation"/>
    <property type="evidence" value="ECO:0007669"/>
    <property type="project" value="TreeGrafter"/>
</dbReference>
<dbReference type="PANTHER" id="PTHR11941">
    <property type="entry name" value="ENOYL-COA HYDRATASE-RELATED"/>
    <property type="match status" value="1"/>
</dbReference>
<sequence length="270" mass="30527">MATIFAIPIEPSGSITCTTPQEKVYLLTFVSPPDNRLKTNFCNSLLLALDIIEHNHPRGVVVTTSGIQKFYSNGLDLEHAANTPGYWDQSLYALWRRLLTYPMPTVALINGHAFAGGLMLAMFHDYRIQNPVKGFLCLNELEFGAPLKPPMASIFREKLPYPVTYRSMVLEAKRFTAQDALKEAIIDGLGGLDEALQLINKRNLISKGKSASYRSLKQEMYRETIGYLDNFHDSEERSADIDYEDSRRAESERQRIRGWGRISSDSKAMI</sequence>
<dbReference type="GO" id="GO:0005777">
    <property type="term" value="C:peroxisome"/>
    <property type="evidence" value="ECO:0007669"/>
    <property type="project" value="TreeGrafter"/>
</dbReference>
<organism evidence="1 2">
    <name type="scientific">Glutinoglossum americanum</name>
    <dbReference type="NCBI Taxonomy" id="1670608"/>
    <lineage>
        <taxon>Eukaryota</taxon>
        <taxon>Fungi</taxon>
        <taxon>Dikarya</taxon>
        <taxon>Ascomycota</taxon>
        <taxon>Pezizomycotina</taxon>
        <taxon>Geoglossomycetes</taxon>
        <taxon>Geoglossales</taxon>
        <taxon>Geoglossaceae</taxon>
        <taxon>Glutinoglossum</taxon>
    </lineage>
</organism>
<comment type="caution">
    <text evidence="1">The sequence shown here is derived from an EMBL/GenBank/DDBJ whole genome shotgun (WGS) entry which is preliminary data.</text>
</comment>
<dbReference type="GO" id="GO:0004165">
    <property type="term" value="F:delta(3)-delta(2)-enoyl-CoA isomerase activity"/>
    <property type="evidence" value="ECO:0007669"/>
    <property type="project" value="TreeGrafter"/>
</dbReference>
<gene>
    <name evidence="1" type="ORF">FGG08_001266</name>
</gene>
<proteinExistence type="predicted"/>
<dbReference type="EMBL" id="JAGHQL010000016">
    <property type="protein sequence ID" value="KAH0544616.1"/>
    <property type="molecule type" value="Genomic_DNA"/>
</dbReference>
<dbReference type="AlphaFoldDB" id="A0A9P8L2Y5"/>
<protein>
    <submittedName>
        <fullName evidence="1">Uncharacterized protein</fullName>
    </submittedName>
</protein>
<dbReference type="CDD" id="cd06558">
    <property type="entry name" value="crotonase-like"/>
    <property type="match status" value="1"/>
</dbReference>
<evidence type="ECO:0000313" key="1">
    <source>
        <dbReference type="EMBL" id="KAH0544616.1"/>
    </source>
</evidence>
<reference evidence="1" key="1">
    <citation type="submission" date="2021-03" db="EMBL/GenBank/DDBJ databases">
        <title>Comparative genomics and phylogenomic investigation of the class Geoglossomycetes provide insights into ecological specialization and systematics.</title>
        <authorList>
            <person name="Melie T."/>
            <person name="Pirro S."/>
            <person name="Miller A.N."/>
            <person name="Quandt A."/>
        </authorList>
    </citation>
    <scope>NUCLEOTIDE SEQUENCE</scope>
    <source>
        <strain evidence="1">GBOQ0MN5Z8</strain>
    </source>
</reference>
<accession>A0A9P8L2Y5</accession>
<dbReference type="Proteomes" id="UP000698800">
    <property type="component" value="Unassembled WGS sequence"/>
</dbReference>
<keyword evidence="2" id="KW-1185">Reference proteome</keyword>
<dbReference type="InterPro" id="IPR029045">
    <property type="entry name" value="ClpP/crotonase-like_dom_sf"/>
</dbReference>
<dbReference type="Pfam" id="PF00378">
    <property type="entry name" value="ECH_1"/>
    <property type="match status" value="1"/>
</dbReference>
<name>A0A9P8L2Y5_9PEZI</name>
<dbReference type="SUPFAM" id="SSF52096">
    <property type="entry name" value="ClpP/crotonase"/>
    <property type="match status" value="1"/>
</dbReference>
<dbReference type="Gene3D" id="3.90.226.10">
    <property type="entry name" value="2-enoyl-CoA Hydratase, Chain A, domain 1"/>
    <property type="match status" value="1"/>
</dbReference>
<dbReference type="OrthoDB" id="1696280at2759"/>
<dbReference type="InterPro" id="IPR001753">
    <property type="entry name" value="Enoyl-CoA_hydra/iso"/>
</dbReference>
<evidence type="ECO:0000313" key="2">
    <source>
        <dbReference type="Proteomes" id="UP000698800"/>
    </source>
</evidence>